<reference evidence="17" key="1">
    <citation type="journal article" date="2020" name="Nat. Commun.">
        <title>Large-scale genome sequencing of mycorrhizal fungi provides insights into the early evolution of symbiotic traits.</title>
        <authorList>
            <person name="Miyauchi S."/>
            <person name="Kiss E."/>
            <person name="Kuo A."/>
            <person name="Drula E."/>
            <person name="Kohler A."/>
            <person name="Sanchez-Garcia M."/>
            <person name="Morin E."/>
            <person name="Andreopoulos B."/>
            <person name="Barry K.W."/>
            <person name="Bonito G."/>
            <person name="Buee M."/>
            <person name="Carver A."/>
            <person name="Chen C."/>
            <person name="Cichocki N."/>
            <person name="Clum A."/>
            <person name="Culley D."/>
            <person name="Crous P.W."/>
            <person name="Fauchery L."/>
            <person name="Girlanda M."/>
            <person name="Hayes R.D."/>
            <person name="Keri Z."/>
            <person name="LaButti K."/>
            <person name="Lipzen A."/>
            <person name="Lombard V."/>
            <person name="Magnuson J."/>
            <person name="Maillard F."/>
            <person name="Murat C."/>
            <person name="Nolan M."/>
            <person name="Ohm R.A."/>
            <person name="Pangilinan J."/>
            <person name="Pereira M.F."/>
            <person name="Perotto S."/>
            <person name="Peter M."/>
            <person name="Pfister S."/>
            <person name="Riley R."/>
            <person name="Sitrit Y."/>
            <person name="Stielow J.B."/>
            <person name="Szollosi G."/>
            <person name="Zifcakova L."/>
            <person name="Stursova M."/>
            <person name="Spatafora J.W."/>
            <person name="Tedersoo L."/>
            <person name="Vaario L.M."/>
            <person name="Yamada A."/>
            <person name="Yan M."/>
            <person name="Wang P."/>
            <person name="Xu J."/>
            <person name="Bruns T."/>
            <person name="Baldrian P."/>
            <person name="Vilgalys R."/>
            <person name="Dunand C."/>
            <person name="Henrissat B."/>
            <person name="Grigoriev I.V."/>
            <person name="Hibbett D."/>
            <person name="Nagy L.G."/>
            <person name="Martin F.M."/>
        </authorList>
    </citation>
    <scope>NUCLEOTIDE SEQUENCE</scope>
    <source>
        <strain evidence="17">UP504</strain>
    </source>
</reference>
<feature type="compositionally biased region" description="Low complexity" evidence="14">
    <location>
        <begin position="104"/>
        <end position="135"/>
    </location>
</feature>
<accession>A0A9P6B7E1</accession>
<evidence type="ECO:0000256" key="10">
    <source>
        <dbReference type="ARBA" id="ARBA00023136"/>
    </source>
</evidence>
<comment type="subcellular location">
    <subcellularLocation>
        <location evidence="1">Cell membrane</location>
        <topology evidence="1">Lipid-anchor</topology>
        <topology evidence="1">GPI-anchor</topology>
    </subcellularLocation>
    <subcellularLocation>
        <location evidence="2">Secreted</location>
    </subcellularLocation>
</comment>
<keyword evidence="9" id="KW-0408">Iron</keyword>
<keyword evidence="6" id="KW-0349">Heme</keyword>
<dbReference type="PANTHER" id="PTHR37928">
    <property type="entry name" value="CFEM DOMAIN PROTEIN (AFU_ORTHOLOGUE AFUA_6G14090)"/>
    <property type="match status" value="1"/>
</dbReference>
<evidence type="ECO:0000256" key="15">
    <source>
        <dbReference type="SAM" id="SignalP"/>
    </source>
</evidence>
<feature type="domain" description="CFEM" evidence="16">
    <location>
        <begin position="3"/>
        <end position="116"/>
    </location>
</feature>
<dbReference type="AlphaFoldDB" id="A0A9P6B7E1"/>
<keyword evidence="18" id="KW-1185">Reference proteome</keyword>
<dbReference type="EMBL" id="MU128922">
    <property type="protein sequence ID" value="KAF9518777.1"/>
    <property type="molecule type" value="Genomic_DNA"/>
</dbReference>
<dbReference type="OrthoDB" id="3065412at2759"/>
<keyword evidence="13" id="KW-0449">Lipoprotein</keyword>
<feature type="signal peptide" evidence="15">
    <location>
        <begin position="1"/>
        <end position="17"/>
    </location>
</feature>
<evidence type="ECO:0000256" key="14">
    <source>
        <dbReference type="SAM" id="MobiDB-lite"/>
    </source>
</evidence>
<dbReference type="InterPro" id="IPR051735">
    <property type="entry name" value="CFEM_domain"/>
</dbReference>
<evidence type="ECO:0000256" key="7">
    <source>
        <dbReference type="ARBA" id="ARBA00022723"/>
    </source>
</evidence>
<proteinExistence type="inferred from homology"/>
<comment type="similarity">
    <text evidence="3">Belongs to the RBT5 family.</text>
</comment>
<dbReference type="InterPro" id="IPR008427">
    <property type="entry name" value="Extracellular_membr_CFEM_dom"/>
</dbReference>
<evidence type="ECO:0000256" key="12">
    <source>
        <dbReference type="ARBA" id="ARBA00023180"/>
    </source>
</evidence>
<dbReference type="Pfam" id="PF05730">
    <property type="entry name" value="CFEM"/>
    <property type="match status" value="1"/>
</dbReference>
<evidence type="ECO:0000256" key="8">
    <source>
        <dbReference type="ARBA" id="ARBA00022729"/>
    </source>
</evidence>
<keyword evidence="4" id="KW-1003">Cell membrane</keyword>
<feature type="region of interest" description="Disordered" evidence="14">
    <location>
        <begin position="104"/>
        <end position="137"/>
    </location>
</feature>
<organism evidence="17 18">
    <name type="scientific">Hydnum rufescens UP504</name>
    <dbReference type="NCBI Taxonomy" id="1448309"/>
    <lineage>
        <taxon>Eukaryota</taxon>
        <taxon>Fungi</taxon>
        <taxon>Dikarya</taxon>
        <taxon>Basidiomycota</taxon>
        <taxon>Agaricomycotina</taxon>
        <taxon>Agaricomycetes</taxon>
        <taxon>Cantharellales</taxon>
        <taxon>Hydnaceae</taxon>
        <taxon>Hydnum</taxon>
    </lineage>
</organism>
<evidence type="ECO:0000256" key="4">
    <source>
        <dbReference type="ARBA" id="ARBA00022475"/>
    </source>
</evidence>
<evidence type="ECO:0000256" key="3">
    <source>
        <dbReference type="ARBA" id="ARBA00010031"/>
    </source>
</evidence>
<evidence type="ECO:0000256" key="2">
    <source>
        <dbReference type="ARBA" id="ARBA00004613"/>
    </source>
</evidence>
<protein>
    <recommendedName>
        <fullName evidence="16">CFEM domain-containing protein</fullName>
    </recommendedName>
</protein>
<sequence>MLAFFAAPFFFVACASAALLANPLLPRSGYPSCATPCLSNFNPGSCSSTDVACLCKDQTFLDTTAQCIYNDCTSSADIAQAVAQSKASCLAAGVTLTATYTPTQSLRSSSSTSSTSATRTSSSPSSSPSSKTSNSAGRPFLSGPVTAIVGTLAVIAIAL</sequence>
<name>A0A9P6B7E1_9AGAM</name>
<dbReference type="GO" id="GO:0005576">
    <property type="term" value="C:extracellular region"/>
    <property type="evidence" value="ECO:0007669"/>
    <property type="project" value="UniProtKB-SubCell"/>
</dbReference>
<dbReference type="GO" id="GO:0046872">
    <property type="term" value="F:metal ion binding"/>
    <property type="evidence" value="ECO:0007669"/>
    <property type="project" value="UniProtKB-KW"/>
</dbReference>
<evidence type="ECO:0000313" key="17">
    <source>
        <dbReference type="EMBL" id="KAF9518777.1"/>
    </source>
</evidence>
<feature type="chain" id="PRO_5040295424" description="CFEM domain-containing protein" evidence="15">
    <location>
        <begin position="18"/>
        <end position="159"/>
    </location>
</feature>
<dbReference type="PROSITE" id="PS52012">
    <property type="entry name" value="CFEM"/>
    <property type="match status" value="1"/>
</dbReference>
<evidence type="ECO:0000256" key="5">
    <source>
        <dbReference type="ARBA" id="ARBA00022525"/>
    </source>
</evidence>
<evidence type="ECO:0000313" key="18">
    <source>
        <dbReference type="Proteomes" id="UP000886523"/>
    </source>
</evidence>
<gene>
    <name evidence="17" type="ORF">BS47DRAFT_1388699</name>
</gene>
<evidence type="ECO:0000256" key="6">
    <source>
        <dbReference type="ARBA" id="ARBA00022617"/>
    </source>
</evidence>
<comment type="caution">
    <text evidence="17">The sequence shown here is derived from an EMBL/GenBank/DDBJ whole genome shotgun (WGS) entry which is preliminary data.</text>
</comment>
<dbReference type="Proteomes" id="UP000886523">
    <property type="component" value="Unassembled WGS sequence"/>
</dbReference>
<evidence type="ECO:0000256" key="11">
    <source>
        <dbReference type="ARBA" id="ARBA00023157"/>
    </source>
</evidence>
<keyword evidence="7" id="KW-0479">Metal-binding</keyword>
<keyword evidence="12" id="KW-0325">Glycoprotein</keyword>
<dbReference type="PANTHER" id="PTHR37928:SF2">
    <property type="entry name" value="GPI ANCHORED CFEM DOMAIN PROTEIN (AFU_ORTHOLOGUE AFUA_6G10580)"/>
    <property type="match status" value="1"/>
</dbReference>
<dbReference type="GO" id="GO:0005886">
    <property type="term" value="C:plasma membrane"/>
    <property type="evidence" value="ECO:0007669"/>
    <property type="project" value="UniProtKB-SubCell"/>
</dbReference>
<evidence type="ECO:0000259" key="16">
    <source>
        <dbReference type="PROSITE" id="PS52012"/>
    </source>
</evidence>
<evidence type="ECO:0000256" key="13">
    <source>
        <dbReference type="ARBA" id="ARBA00023288"/>
    </source>
</evidence>
<evidence type="ECO:0000256" key="9">
    <source>
        <dbReference type="ARBA" id="ARBA00023004"/>
    </source>
</evidence>
<keyword evidence="5" id="KW-0964">Secreted</keyword>
<keyword evidence="10" id="KW-0472">Membrane</keyword>
<keyword evidence="11" id="KW-1015">Disulfide bond</keyword>
<keyword evidence="8 15" id="KW-0732">Signal</keyword>
<evidence type="ECO:0000256" key="1">
    <source>
        <dbReference type="ARBA" id="ARBA00004609"/>
    </source>
</evidence>